<keyword evidence="2" id="KW-1185">Reference proteome</keyword>
<organism evidence="1 2">
    <name type="scientific">Paenibacillus vini</name>
    <dbReference type="NCBI Taxonomy" id="1476024"/>
    <lineage>
        <taxon>Bacteria</taxon>
        <taxon>Bacillati</taxon>
        <taxon>Bacillota</taxon>
        <taxon>Bacilli</taxon>
        <taxon>Bacillales</taxon>
        <taxon>Paenibacillaceae</taxon>
        <taxon>Paenibacillus</taxon>
    </lineage>
</organism>
<dbReference type="Proteomes" id="UP000679992">
    <property type="component" value="Unassembled WGS sequence"/>
</dbReference>
<dbReference type="EMBL" id="BOSL01000003">
    <property type="protein sequence ID" value="GIP52336.1"/>
    <property type="molecule type" value="Genomic_DNA"/>
</dbReference>
<dbReference type="RefSeq" id="WP_244861429.1">
    <property type="nucleotide sequence ID" value="NZ_BOSL01000003.1"/>
</dbReference>
<evidence type="ECO:0000313" key="2">
    <source>
        <dbReference type="Proteomes" id="UP000679992"/>
    </source>
</evidence>
<name>A0ABQ4M8M2_9BACL</name>
<dbReference type="InterPro" id="IPR008792">
    <property type="entry name" value="PQQD"/>
</dbReference>
<proteinExistence type="predicted"/>
<dbReference type="Gene3D" id="1.10.10.1150">
    <property type="entry name" value="Coenzyme PQQ synthesis protein D (PqqD)"/>
    <property type="match status" value="1"/>
</dbReference>
<evidence type="ECO:0008006" key="3">
    <source>
        <dbReference type="Google" id="ProtNLM"/>
    </source>
</evidence>
<dbReference type="InterPro" id="IPR041881">
    <property type="entry name" value="PqqD_sf"/>
</dbReference>
<accession>A0ABQ4M8M2</accession>
<dbReference type="Pfam" id="PF05402">
    <property type="entry name" value="PqqD"/>
    <property type="match status" value="1"/>
</dbReference>
<gene>
    <name evidence="1" type="ORF">J42TS3_13710</name>
</gene>
<sequence length="129" mass="14532">MGRRTKRPVSNLLEMIPLLRPHLDTVEDDEGKVTLLLPRTSWLERQSIRYLKQPAWIKVHLDELGSSVVSHCNGQYTVAEIASNIKRKFGAEAEPLHPRLSKYLEVLEANGWLTWLQSEADDGEASAGG</sequence>
<evidence type="ECO:0000313" key="1">
    <source>
        <dbReference type="EMBL" id="GIP52336.1"/>
    </source>
</evidence>
<protein>
    <recommendedName>
        <fullName evidence="3">Pyrroloquinoline quinone biosynthesis protein PqqD</fullName>
    </recommendedName>
</protein>
<comment type="caution">
    <text evidence="1">The sequence shown here is derived from an EMBL/GenBank/DDBJ whole genome shotgun (WGS) entry which is preliminary data.</text>
</comment>
<reference evidence="1 2" key="1">
    <citation type="submission" date="2021-03" db="EMBL/GenBank/DDBJ databases">
        <title>Antimicrobial resistance genes in bacteria isolated from Japanese honey, and their potential for conferring macrolide and lincosamide resistance in the American foulbrood pathogen Paenibacillus larvae.</title>
        <authorList>
            <person name="Okamoto M."/>
            <person name="Kumagai M."/>
            <person name="Kanamori H."/>
            <person name="Takamatsu D."/>
        </authorList>
    </citation>
    <scope>NUCLEOTIDE SEQUENCE [LARGE SCALE GENOMIC DNA]</scope>
    <source>
        <strain evidence="1 2">J42TS3</strain>
    </source>
</reference>